<dbReference type="Proteomes" id="UP001433268">
    <property type="component" value="Unassembled WGS sequence"/>
</dbReference>
<dbReference type="RefSeq" id="XP_066670517.1">
    <property type="nucleotide sequence ID" value="XM_066806899.1"/>
</dbReference>
<dbReference type="EMBL" id="JAQQWN010000004">
    <property type="protein sequence ID" value="KAK8087623.1"/>
    <property type="molecule type" value="Genomic_DNA"/>
</dbReference>
<protein>
    <recommendedName>
        <fullName evidence="3">F-box domain-containing protein</fullName>
    </recommendedName>
</protein>
<name>A0ABR1WWT4_9PEZI</name>
<dbReference type="SUPFAM" id="SSF81383">
    <property type="entry name" value="F-box domain"/>
    <property type="match status" value="1"/>
</dbReference>
<evidence type="ECO:0008006" key="3">
    <source>
        <dbReference type="Google" id="ProtNLM"/>
    </source>
</evidence>
<dbReference type="GeneID" id="92039959"/>
<dbReference type="InterPro" id="IPR036047">
    <property type="entry name" value="F-box-like_dom_sf"/>
</dbReference>
<accession>A0ABR1WWT4</accession>
<evidence type="ECO:0000313" key="1">
    <source>
        <dbReference type="EMBL" id="KAK8087623.1"/>
    </source>
</evidence>
<keyword evidence="2" id="KW-1185">Reference proteome</keyword>
<comment type="caution">
    <text evidence="1">The sequence shown here is derived from an EMBL/GenBank/DDBJ whole genome shotgun (WGS) entry which is preliminary data.</text>
</comment>
<reference evidence="1 2" key="1">
    <citation type="submission" date="2023-01" db="EMBL/GenBank/DDBJ databases">
        <title>Analysis of 21 Apiospora genomes using comparative genomics revels a genus with tremendous synthesis potential of carbohydrate active enzymes and secondary metabolites.</title>
        <authorList>
            <person name="Sorensen T."/>
        </authorList>
    </citation>
    <scope>NUCLEOTIDE SEQUENCE [LARGE SCALE GENOMIC DNA]</scope>
    <source>
        <strain evidence="1 2">CBS 114990</strain>
    </source>
</reference>
<gene>
    <name evidence="1" type="ORF">PG997_002584</name>
</gene>
<sequence>MQSFRRPGFLRREQRGPWGLSLDGDLYSQAPNAFTHRAALYKARIYAAGARSSFEITNAAPLTTTTNTDGGANKDNPMEAGLGDLDYLPTELVMIVLEHCTLRTLLRLLRVNHAAHTMVCCLRDFDAVADTIQGNKARARGPYPKIWATLMRINTFHGMRQLMLGKTCDKCGGEGAKLRVAKVKVLCDKCHAPSGLKQLMF</sequence>
<organism evidence="1 2">
    <name type="scientific">Apiospora hydei</name>
    <dbReference type="NCBI Taxonomy" id="1337664"/>
    <lineage>
        <taxon>Eukaryota</taxon>
        <taxon>Fungi</taxon>
        <taxon>Dikarya</taxon>
        <taxon>Ascomycota</taxon>
        <taxon>Pezizomycotina</taxon>
        <taxon>Sordariomycetes</taxon>
        <taxon>Xylariomycetidae</taxon>
        <taxon>Amphisphaeriales</taxon>
        <taxon>Apiosporaceae</taxon>
        <taxon>Apiospora</taxon>
    </lineage>
</organism>
<evidence type="ECO:0000313" key="2">
    <source>
        <dbReference type="Proteomes" id="UP001433268"/>
    </source>
</evidence>
<proteinExistence type="predicted"/>